<evidence type="ECO:0000313" key="2">
    <source>
        <dbReference type="Proteomes" id="UP000681341"/>
    </source>
</evidence>
<keyword evidence="2" id="KW-1185">Reference proteome</keyword>
<sequence>MPTSSKPWRSNRSRISWCESSWNHVLASKRPKVLRRCRSDEALPWFSTSSSPASASGSAAEAKSISWSRRCRSTLSTNRNAVTSAGRLGSTSGAARPGRTRCAYPGVPSSRPFCSMASEVS</sequence>
<name>A0ABS3U158_9ACTN</name>
<dbReference type="Proteomes" id="UP000681341">
    <property type="component" value="Unassembled WGS sequence"/>
</dbReference>
<gene>
    <name evidence="1" type="ORF">J5V16_06705</name>
</gene>
<comment type="caution">
    <text evidence="1">The sequence shown here is derived from an EMBL/GenBank/DDBJ whole genome shotgun (WGS) entry which is preliminary data.</text>
</comment>
<dbReference type="RefSeq" id="WP_208495310.1">
    <property type="nucleotide sequence ID" value="NZ_JAGFNP010000003.1"/>
</dbReference>
<accession>A0ABS3U158</accession>
<proteinExistence type="predicted"/>
<evidence type="ECO:0000313" key="1">
    <source>
        <dbReference type="EMBL" id="MBO3732507.1"/>
    </source>
</evidence>
<reference evidence="1 2" key="1">
    <citation type="submission" date="2021-03" db="EMBL/GenBank/DDBJ databases">
        <title>Glycomyces sp. nov., a novel actinomycete isolated from soil.</title>
        <authorList>
            <person name="Yang X."/>
            <person name="Xu X."/>
        </authorList>
    </citation>
    <scope>NUCLEOTIDE SEQUENCE [LARGE SCALE GENOMIC DNA]</scope>
    <source>
        <strain evidence="1 2">NEAU-S30</strain>
    </source>
</reference>
<protein>
    <submittedName>
        <fullName evidence="1">Uncharacterized protein</fullName>
    </submittedName>
</protein>
<dbReference type="EMBL" id="JAGFNP010000003">
    <property type="protein sequence ID" value="MBO3732507.1"/>
    <property type="molecule type" value="Genomic_DNA"/>
</dbReference>
<organism evidence="1 2">
    <name type="scientific">Glycomyces niveus</name>
    <dbReference type="NCBI Taxonomy" id="2820287"/>
    <lineage>
        <taxon>Bacteria</taxon>
        <taxon>Bacillati</taxon>
        <taxon>Actinomycetota</taxon>
        <taxon>Actinomycetes</taxon>
        <taxon>Glycomycetales</taxon>
        <taxon>Glycomycetaceae</taxon>
        <taxon>Glycomyces</taxon>
    </lineage>
</organism>